<sequence>MPFWLYKKTTETL</sequence>
<protein>
    <submittedName>
        <fullName evidence="1">Uncharacterized protein</fullName>
    </submittedName>
</protein>
<evidence type="ECO:0000313" key="1">
    <source>
        <dbReference type="EMBL" id="JAD47737.1"/>
    </source>
</evidence>
<organism evidence="1">
    <name type="scientific">Arundo donax</name>
    <name type="common">Giant reed</name>
    <name type="synonym">Donax arundinaceus</name>
    <dbReference type="NCBI Taxonomy" id="35708"/>
    <lineage>
        <taxon>Eukaryota</taxon>
        <taxon>Viridiplantae</taxon>
        <taxon>Streptophyta</taxon>
        <taxon>Embryophyta</taxon>
        <taxon>Tracheophyta</taxon>
        <taxon>Spermatophyta</taxon>
        <taxon>Magnoliopsida</taxon>
        <taxon>Liliopsida</taxon>
        <taxon>Poales</taxon>
        <taxon>Poaceae</taxon>
        <taxon>PACMAD clade</taxon>
        <taxon>Arundinoideae</taxon>
        <taxon>Arundineae</taxon>
        <taxon>Arundo</taxon>
    </lineage>
</organism>
<name>A0A0A9AKY2_ARUDO</name>
<dbReference type="EMBL" id="GBRH01250158">
    <property type="protein sequence ID" value="JAD47737.1"/>
    <property type="molecule type" value="Transcribed_RNA"/>
</dbReference>
<accession>A0A0A9AKY2</accession>
<reference evidence="1" key="1">
    <citation type="submission" date="2014-09" db="EMBL/GenBank/DDBJ databases">
        <authorList>
            <person name="Magalhaes I.L.F."/>
            <person name="Oliveira U."/>
            <person name="Santos F.R."/>
            <person name="Vidigal T.H.D.A."/>
            <person name="Brescovit A.D."/>
            <person name="Santos A.J."/>
        </authorList>
    </citation>
    <scope>NUCLEOTIDE SEQUENCE</scope>
    <source>
        <tissue evidence="1">Shoot tissue taken approximately 20 cm above the soil surface</tissue>
    </source>
</reference>
<proteinExistence type="predicted"/>
<reference evidence="1" key="2">
    <citation type="journal article" date="2015" name="Data Brief">
        <title>Shoot transcriptome of the giant reed, Arundo donax.</title>
        <authorList>
            <person name="Barrero R.A."/>
            <person name="Guerrero F.D."/>
            <person name="Moolhuijzen P."/>
            <person name="Goolsby J.A."/>
            <person name="Tidwell J."/>
            <person name="Bellgard S.E."/>
            <person name="Bellgard M.I."/>
        </authorList>
    </citation>
    <scope>NUCLEOTIDE SEQUENCE</scope>
    <source>
        <tissue evidence="1">Shoot tissue taken approximately 20 cm above the soil surface</tissue>
    </source>
</reference>